<dbReference type="SUPFAM" id="SSF51161">
    <property type="entry name" value="Trimeric LpxA-like enzymes"/>
    <property type="match status" value="1"/>
</dbReference>
<dbReference type="HAMAP" id="MF_00523">
    <property type="entry name" value="LpxD"/>
    <property type="match status" value="1"/>
</dbReference>
<feature type="active site" description="Proton acceptor" evidence="7">
    <location>
        <position position="263"/>
    </location>
</feature>
<evidence type="ECO:0000259" key="9">
    <source>
        <dbReference type="Pfam" id="PF25087"/>
    </source>
</evidence>
<dbReference type="Pfam" id="PF25087">
    <property type="entry name" value="GMPPB_C"/>
    <property type="match status" value="1"/>
</dbReference>
<dbReference type="Pfam" id="PF14602">
    <property type="entry name" value="Hexapep_2"/>
    <property type="match status" value="2"/>
</dbReference>
<dbReference type="Proteomes" id="UP000831607">
    <property type="component" value="Chromosome"/>
</dbReference>
<dbReference type="RefSeq" id="WP_243477525.1">
    <property type="nucleotide sequence ID" value="NZ_CP063982.1"/>
</dbReference>
<keyword evidence="11" id="KW-1185">Reference proteome</keyword>
<dbReference type="InterPro" id="IPR011004">
    <property type="entry name" value="Trimer_LpxA-like_sf"/>
</dbReference>
<dbReference type="Pfam" id="PF00132">
    <property type="entry name" value="Hexapep"/>
    <property type="match status" value="1"/>
</dbReference>
<dbReference type="InterPro" id="IPR007691">
    <property type="entry name" value="LpxD"/>
</dbReference>
<keyword evidence="4 7" id="KW-0677">Repeat</keyword>
<evidence type="ECO:0000256" key="2">
    <source>
        <dbReference type="ARBA" id="ARBA00022556"/>
    </source>
</evidence>
<comment type="subunit">
    <text evidence="7">Homotrimer.</text>
</comment>
<keyword evidence="5 7" id="KW-0443">Lipid metabolism</keyword>
<name>A0ABY4AGF1_9BURK</name>
<comment type="catalytic activity">
    <reaction evidence="7">
        <text>a UDP-3-O-[(3R)-3-hydroxyacyl]-alpha-D-glucosamine + a (3R)-hydroxyacyl-[ACP] = a UDP-2-N,3-O-bis[(3R)-3-hydroxyacyl]-alpha-D-glucosamine + holo-[ACP] + H(+)</text>
        <dbReference type="Rhea" id="RHEA:53836"/>
        <dbReference type="Rhea" id="RHEA-COMP:9685"/>
        <dbReference type="Rhea" id="RHEA-COMP:9945"/>
        <dbReference type="ChEBI" id="CHEBI:15378"/>
        <dbReference type="ChEBI" id="CHEBI:64479"/>
        <dbReference type="ChEBI" id="CHEBI:78827"/>
        <dbReference type="ChEBI" id="CHEBI:137740"/>
        <dbReference type="ChEBI" id="CHEBI:137748"/>
        <dbReference type="EC" id="2.3.1.191"/>
    </reaction>
</comment>
<sequence length="365" mass="38170">MPVILPPTKAPTLTELLDDIAESRALVSSVLAGTKHSPDARIRGIGPLRSASADELSFVVSNKFKDELAITDACAVILPPGMQAIAPAYAQIVCDQPYLLYALIARWFDVKRQPTIQPGCHASAVIDETANVDPTAVIGPHVVIGAHTTVGAHVHILAGCVVGSNCEIGANSILYPNVTLYDNTRMGARCILHAGVVLGADGFGFAPNPMLAKGAWGKIAQLGGVRIGDDVEIGANTTIDRGALEDTVIGNGVKLDNQIMVGHNCQIGDHTAMAACVGVAGSTKIGKRCIIGGAAMFSGHISITDDVQISGGTAITSSIETPGRYTGVMPSGPHAQWQRNAAVLGKLSDLRKRVRQLERNPDEIE</sequence>
<keyword evidence="3 7" id="KW-0808">Transferase</keyword>
<dbReference type="InterPro" id="IPR056729">
    <property type="entry name" value="GMPPB_C"/>
</dbReference>
<evidence type="ECO:0000313" key="11">
    <source>
        <dbReference type="Proteomes" id="UP000831607"/>
    </source>
</evidence>
<comment type="function">
    <text evidence="7">Catalyzes the N-acylation of UDP-3-O-acylglucosamine using 3-hydroxyacyl-ACP as the acyl donor. Is involved in the biosynthesis of lipid A, a phosphorylated glycolipid that anchors the lipopolysaccharide to the outer membrane of the cell.</text>
</comment>
<feature type="domain" description="Mannose-1-phosphate guanyltransferase C-terminal" evidence="9">
    <location>
        <begin position="123"/>
        <end position="201"/>
    </location>
</feature>
<feature type="domain" description="UDP-3-O-[3-hydroxymyristoyl] glucosamine N-acyltransferase non-repeat region" evidence="8">
    <location>
        <begin position="39"/>
        <end position="106"/>
    </location>
</feature>
<keyword evidence="6 7" id="KW-0012">Acyltransferase</keyword>
<evidence type="ECO:0000313" key="10">
    <source>
        <dbReference type="EMBL" id="UOD49365.1"/>
    </source>
</evidence>
<dbReference type="NCBIfam" id="NF002060">
    <property type="entry name" value="PRK00892.1"/>
    <property type="match status" value="1"/>
</dbReference>
<dbReference type="GO" id="GO:0103118">
    <property type="term" value="F:UDP-3-O-[(3R)-3-hydroxyacyl]-glucosamine N-acyltransferase activity"/>
    <property type="evidence" value="ECO:0007669"/>
    <property type="project" value="UniProtKB-EC"/>
</dbReference>
<comment type="similarity">
    <text evidence="7">Belongs to the transferase hexapeptide repeat family. LpxD subfamily.</text>
</comment>
<dbReference type="PANTHER" id="PTHR43378:SF2">
    <property type="entry name" value="UDP-3-O-ACYLGLUCOSAMINE N-ACYLTRANSFERASE 1, MITOCHONDRIAL-RELATED"/>
    <property type="match status" value="1"/>
</dbReference>
<dbReference type="PANTHER" id="PTHR43378">
    <property type="entry name" value="UDP-3-O-ACYLGLUCOSAMINE N-ACYLTRANSFERASE"/>
    <property type="match status" value="1"/>
</dbReference>
<reference evidence="10 11" key="1">
    <citation type="submission" date="2020-11" db="EMBL/GenBank/DDBJ databases">
        <title>Algicoccus daihaiensis sp.nov., isolated from Daihai Lake in Inner Mongolia.</title>
        <authorList>
            <person name="Kai J."/>
        </authorList>
    </citation>
    <scope>NUCLEOTIDE SEQUENCE [LARGE SCALE GENOMIC DNA]</scope>
    <source>
        <strain evidence="11">f23</strain>
    </source>
</reference>
<dbReference type="InterPro" id="IPR020573">
    <property type="entry name" value="UDP_GlcNAc_AcTrfase_non-rep"/>
</dbReference>
<dbReference type="Gene3D" id="2.160.10.10">
    <property type="entry name" value="Hexapeptide repeat proteins"/>
    <property type="match status" value="1"/>
</dbReference>
<evidence type="ECO:0000256" key="6">
    <source>
        <dbReference type="ARBA" id="ARBA00023315"/>
    </source>
</evidence>
<accession>A0ABY4AGF1</accession>
<evidence type="ECO:0000256" key="1">
    <source>
        <dbReference type="ARBA" id="ARBA00022516"/>
    </source>
</evidence>
<evidence type="ECO:0000259" key="8">
    <source>
        <dbReference type="Pfam" id="PF04613"/>
    </source>
</evidence>
<dbReference type="InterPro" id="IPR001451">
    <property type="entry name" value="Hexapep"/>
</dbReference>
<evidence type="ECO:0000256" key="5">
    <source>
        <dbReference type="ARBA" id="ARBA00023098"/>
    </source>
</evidence>
<evidence type="ECO:0000256" key="3">
    <source>
        <dbReference type="ARBA" id="ARBA00022679"/>
    </source>
</evidence>
<dbReference type="Pfam" id="PF04613">
    <property type="entry name" value="LpxD"/>
    <property type="match status" value="1"/>
</dbReference>
<dbReference type="Gene3D" id="3.40.1390.10">
    <property type="entry name" value="MurE/MurF, N-terminal domain"/>
    <property type="match status" value="1"/>
</dbReference>
<dbReference type="EC" id="2.3.1.191" evidence="7"/>
<protein>
    <recommendedName>
        <fullName evidence="7">UDP-3-O-acylglucosamine N-acyltransferase</fullName>
        <ecNumber evidence="7">2.3.1.191</ecNumber>
    </recommendedName>
</protein>
<keyword evidence="1 7" id="KW-0444">Lipid biosynthesis</keyword>
<gene>
    <name evidence="7 10" type="primary">lpxD</name>
    <name evidence="10" type="ORF">DHf2319_07630</name>
</gene>
<organism evidence="10 11">
    <name type="scientific">Orrella daihaiensis</name>
    <dbReference type="NCBI Taxonomy" id="2782176"/>
    <lineage>
        <taxon>Bacteria</taxon>
        <taxon>Pseudomonadati</taxon>
        <taxon>Pseudomonadota</taxon>
        <taxon>Betaproteobacteria</taxon>
        <taxon>Burkholderiales</taxon>
        <taxon>Alcaligenaceae</taxon>
        <taxon>Orrella</taxon>
    </lineage>
</organism>
<keyword evidence="2 7" id="KW-0441">Lipid A biosynthesis</keyword>
<proteinExistence type="inferred from homology"/>
<dbReference type="CDD" id="cd03352">
    <property type="entry name" value="LbH_LpxD"/>
    <property type="match status" value="1"/>
</dbReference>
<evidence type="ECO:0000256" key="4">
    <source>
        <dbReference type="ARBA" id="ARBA00022737"/>
    </source>
</evidence>
<dbReference type="NCBIfam" id="TIGR01853">
    <property type="entry name" value="lipid_A_lpxD"/>
    <property type="match status" value="1"/>
</dbReference>
<comment type="pathway">
    <text evidence="7">Bacterial outer membrane biogenesis; LPS lipid A biosynthesis.</text>
</comment>
<dbReference type="EMBL" id="CP063982">
    <property type="protein sequence ID" value="UOD49365.1"/>
    <property type="molecule type" value="Genomic_DNA"/>
</dbReference>
<evidence type="ECO:0000256" key="7">
    <source>
        <dbReference type="HAMAP-Rule" id="MF_00523"/>
    </source>
</evidence>